<dbReference type="InterPro" id="IPR000573">
    <property type="entry name" value="AconitaseA/IPMdHydase_ssu_swvl"/>
</dbReference>
<evidence type="ECO:0000256" key="8">
    <source>
        <dbReference type="ARBA" id="ARBA00023239"/>
    </source>
</evidence>
<dbReference type="NCBIfam" id="TIGR00171">
    <property type="entry name" value="leuD"/>
    <property type="match status" value="1"/>
</dbReference>
<dbReference type="UniPathway" id="UPA00048">
    <property type="reaction ID" value="UER00071"/>
</dbReference>
<evidence type="ECO:0000256" key="9">
    <source>
        <dbReference type="ARBA" id="ARBA00023304"/>
    </source>
</evidence>
<evidence type="ECO:0000256" key="6">
    <source>
        <dbReference type="ARBA" id="ARBA00022430"/>
    </source>
</evidence>
<comment type="catalytic activity">
    <reaction evidence="1 10">
        <text>(2R,3S)-3-isopropylmalate = (2S)-2-isopropylmalate</text>
        <dbReference type="Rhea" id="RHEA:32287"/>
        <dbReference type="ChEBI" id="CHEBI:1178"/>
        <dbReference type="ChEBI" id="CHEBI:35121"/>
        <dbReference type="EC" id="4.2.1.33"/>
    </reaction>
</comment>
<comment type="subunit">
    <text evidence="5 10">Heterodimer of LeuC and LeuD.</text>
</comment>
<protein>
    <recommendedName>
        <fullName evidence="10">3-isopropylmalate dehydratase small subunit</fullName>
        <ecNumber evidence="10">4.2.1.33</ecNumber>
    </recommendedName>
    <alternativeName>
        <fullName evidence="10">Alpha-IPM isomerase</fullName>
        <shortName evidence="10">IPMI</shortName>
    </alternativeName>
    <alternativeName>
        <fullName evidence="10">Isopropylmalate isomerase</fullName>
    </alternativeName>
</protein>
<dbReference type="PANTHER" id="PTHR43345">
    <property type="entry name" value="3-ISOPROPYLMALATE DEHYDRATASE SMALL SUBUNIT 2-RELATED-RELATED"/>
    <property type="match status" value="1"/>
</dbReference>
<proteinExistence type="inferred from homology"/>
<comment type="caution">
    <text evidence="12">The sequence shown here is derived from an EMBL/GenBank/DDBJ whole genome shotgun (WGS) entry which is preliminary data.</text>
</comment>
<dbReference type="InterPro" id="IPR033940">
    <property type="entry name" value="IPMI_Swivel"/>
</dbReference>
<dbReference type="GO" id="GO:0009316">
    <property type="term" value="C:3-isopropylmalate dehydratase complex"/>
    <property type="evidence" value="ECO:0007669"/>
    <property type="project" value="InterPro"/>
</dbReference>
<dbReference type="AlphaFoldDB" id="A0A158CU22"/>
<keyword evidence="9 10" id="KW-0100">Branched-chain amino acid biosynthesis</keyword>
<keyword evidence="6 10" id="KW-0432">Leucine biosynthesis</keyword>
<dbReference type="InterPro" id="IPR004431">
    <property type="entry name" value="3-IsopropMal_deHydase_ssu"/>
</dbReference>
<evidence type="ECO:0000256" key="7">
    <source>
        <dbReference type="ARBA" id="ARBA00022605"/>
    </source>
</evidence>
<evidence type="ECO:0000256" key="1">
    <source>
        <dbReference type="ARBA" id="ARBA00000491"/>
    </source>
</evidence>
<dbReference type="OrthoDB" id="9777465at2"/>
<keyword evidence="7 10" id="KW-0028">Amino-acid biosynthesis</keyword>
<dbReference type="SUPFAM" id="SSF52016">
    <property type="entry name" value="LeuD/IlvD-like"/>
    <property type="match status" value="1"/>
</dbReference>
<organism evidence="12 13">
    <name type="scientific">Caballeronia fortuita</name>
    <dbReference type="NCBI Taxonomy" id="1777138"/>
    <lineage>
        <taxon>Bacteria</taxon>
        <taxon>Pseudomonadati</taxon>
        <taxon>Pseudomonadota</taxon>
        <taxon>Betaproteobacteria</taxon>
        <taxon>Burkholderiales</taxon>
        <taxon>Burkholderiaceae</taxon>
        <taxon>Caballeronia</taxon>
    </lineage>
</organism>
<comment type="function">
    <text evidence="2 10">Catalyzes the isomerization between 2-isopropylmalate and 3-isopropylmalate, via the formation of 2-isopropylmaleate.</text>
</comment>
<name>A0A158CU22_9BURK</name>
<evidence type="ECO:0000256" key="3">
    <source>
        <dbReference type="ARBA" id="ARBA00004729"/>
    </source>
</evidence>
<dbReference type="PANTHER" id="PTHR43345:SF5">
    <property type="entry name" value="3-ISOPROPYLMALATE DEHYDRATASE SMALL SUBUNIT"/>
    <property type="match status" value="1"/>
</dbReference>
<feature type="domain" description="Aconitase A/isopropylmalate dehydratase small subunit swivel" evidence="11">
    <location>
        <begin position="1"/>
        <end position="123"/>
    </location>
</feature>
<accession>A0A158CU22</accession>
<comment type="similarity">
    <text evidence="4 10">Belongs to the LeuD family. LeuD type 1 subfamily.</text>
</comment>
<keyword evidence="8 10" id="KW-0456">Lyase</keyword>
<evidence type="ECO:0000256" key="10">
    <source>
        <dbReference type="HAMAP-Rule" id="MF_01031"/>
    </source>
</evidence>
<gene>
    <name evidence="10" type="primary">leuD</name>
    <name evidence="12" type="ORF">AWB77_04535</name>
</gene>
<dbReference type="GO" id="GO:0003861">
    <property type="term" value="F:3-isopropylmalate dehydratase activity"/>
    <property type="evidence" value="ECO:0007669"/>
    <property type="project" value="UniProtKB-UniRule"/>
</dbReference>
<evidence type="ECO:0000259" key="11">
    <source>
        <dbReference type="Pfam" id="PF00694"/>
    </source>
</evidence>
<evidence type="ECO:0000256" key="4">
    <source>
        <dbReference type="ARBA" id="ARBA00009845"/>
    </source>
</evidence>
<dbReference type="STRING" id="1777138.AWB77_04535"/>
<dbReference type="Pfam" id="PF00694">
    <property type="entry name" value="Aconitase_C"/>
    <property type="match status" value="1"/>
</dbReference>
<dbReference type="InterPro" id="IPR015928">
    <property type="entry name" value="Aconitase/3IPM_dehydase_swvl"/>
</dbReference>
<reference evidence="12" key="1">
    <citation type="submission" date="2016-01" db="EMBL/GenBank/DDBJ databases">
        <authorList>
            <person name="Peeters C."/>
        </authorList>
    </citation>
    <scope>NUCLEOTIDE SEQUENCE</scope>
    <source>
        <strain evidence="12">LMG 29320</strain>
    </source>
</reference>
<comment type="pathway">
    <text evidence="3 10">Amino-acid biosynthesis; L-leucine biosynthesis; L-leucine from 3-methyl-2-oxobutanoate: step 2/4.</text>
</comment>
<dbReference type="NCBIfam" id="NF002458">
    <property type="entry name" value="PRK01641.1"/>
    <property type="match status" value="1"/>
</dbReference>
<dbReference type="InterPro" id="IPR050075">
    <property type="entry name" value="LeuD"/>
</dbReference>
<keyword evidence="13" id="KW-1185">Reference proteome</keyword>
<dbReference type="HAMAP" id="MF_01031">
    <property type="entry name" value="LeuD_type1"/>
    <property type="match status" value="1"/>
</dbReference>
<sequence length="216" mass="24455">MTRLINIRGTALPLPIENLDTDQIMPKQFLRITDKTGLAKGFLHDLRFDAYGMPRGDSILNSEAYANARILIGGSNFGCGSSREHAVWGMQQYGFQAVIAPSFAEIFYSNAMNNRLLLVQLDREEICELTQFVLQNPSSELQIDLLLQTVRTSARRSFSYEIDARHKQMVVEGLDAIDLTLGLAAQISEFEAQHHKRYPWARVLSQRVLAHETSRD</sequence>
<dbReference type="Proteomes" id="UP000054903">
    <property type="component" value="Unassembled WGS sequence"/>
</dbReference>
<dbReference type="Gene3D" id="3.20.19.10">
    <property type="entry name" value="Aconitase, domain 4"/>
    <property type="match status" value="1"/>
</dbReference>
<dbReference type="EC" id="4.2.1.33" evidence="10"/>
<dbReference type="EMBL" id="FCNX02000012">
    <property type="protein sequence ID" value="SAK85814.1"/>
    <property type="molecule type" value="Genomic_DNA"/>
</dbReference>
<dbReference type="CDD" id="cd01577">
    <property type="entry name" value="IPMI_Swivel"/>
    <property type="match status" value="1"/>
</dbReference>
<evidence type="ECO:0000313" key="12">
    <source>
        <dbReference type="EMBL" id="SAK85814.1"/>
    </source>
</evidence>
<dbReference type="RefSeq" id="WP_061136652.1">
    <property type="nucleotide sequence ID" value="NZ_FCNX02000012.1"/>
</dbReference>
<evidence type="ECO:0000313" key="13">
    <source>
        <dbReference type="Proteomes" id="UP000054903"/>
    </source>
</evidence>
<evidence type="ECO:0000256" key="5">
    <source>
        <dbReference type="ARBA" id="ARBA00011271"/>
    </source>
</evidence>
<dbReference type="GO" id="GO:0009098">
    <property type="term" value="P:L-leucine biosynthetic process"/>
    <property type="evidence" value="ECO:0007669"/>
    <property type="project" value="UniProtKB-UniRule"/>
</dbReference>
<evidence type="ECO:0000256" key="2">
    <source>
        <dbReference type="ARBA" id="ARBA00002695"/>
    </source>
</evidence>